<name>A0AA35J4Q7_SACUV</name>
<dbReference type="AlphaFoldDB" id="A0AA35J4Q7"/>
<proteinExistence type="predicted"/>
<dbReference type="Proteomes" id="UP001162090">
    <property type="component" value="Chromosome 12"/>
</dbReference>
<gene>
    <name evidence="1" type="primary">SUVC12G2095</name>
    <name evidence="1" type="ORF">SUVC_12G2095</name>
</gene>
<evidence type="ECO:0000313" key="2">
    <source>
        <dbReference type="Proteomes" id="UP001162090"/>
    </source>
</evidence>
<protein>
    <submittedName>
        <fullName evidence="1">SUVC12G2095 protein</fullName>
    </submittedName>
</protein>
<organism evidence="1 2">
    <name type="scientific">Saccharomyces uvarum</name>
    <name type="common">Yeast</name>
    <name type="synonym">Saccharomyces bayanus var. uvarum</name>
    <dbReference type="NCBI Taxonomy" id="230603"/>
    <lineage>
        <taxon>Eukaryota</taxon>
        <taxon>Fungi</taxon>
        <taxon>Dikarya</taxon>
        <taxon>Ascomycota</taxon>
        <taxon>Saccharomycotina</taxon>
        <taxon>Saccharomycetes</taxon>
        <taxon>Saccharomycetales</taxon>
        <taxon>Saccharomycetaceae</taxon>
        <taxon>Saccharomyces</taxon>
    </lineage>
</organism>
<sequence>MPLNVLKKLSNNYIKACLFAYNCDFENFILYFGFDFLPSDEILTKYIVRGVLFSFDFAKSIKNCKNVEFNTYICRSVSARYIMSNVVDDIKFLKNNIPTTIWYPNAPSKDTCLKLLNIYPMYHYLVATVAILMNWEDVFIKCKFDGVDYTILSASKISNDRFFKYLVDLNKKEMICFYNLDDFLVRRKCFDYDISFSNEYDHSISFREVFGMYKTYGQCSEDNIKDMIGLTFEYNIEFDRTFMGFIKCISLGYNLILNENKKSLISQINNLNIHNVKFDILKSIYVLNNADIFNHDMCKSAVLNYILNDYYNFDLISKYKPFWFYSYKIISDKFADKILEDFDDLKYNVGLALCIKNTRYIYKKYEFKPDIDMLIYSYNSGSRELYNLILEDFKKSGHIYKHLDIDNEINLHQPKIIHIQDLNSYLNVKEVINFNNINEYIEKENPLLLRSKPSHFP</sequence>
<dbReference type="EMBL" id="OX365923">
    <property type="protein sequence ID" value="CAI4046589.1"/>
    <property type="molecule type" value="Genomic_DNA"/>
</dbReference>
<evidence type="ECO:0000313" key="1">
    <source>
        <dbReference type="EMBL" id="CAI4046589.1"/>
    </source>
</evidence>
<accession>A0AA35J4Q7</accession>
<reference evidence="1" key="1">
    <citation type="submission" date="2022-10" db="EMBL/GenBank/DDBJ databases">
        <authorList>
            <person name="Byrne P K."/>
        </authorList>
    </citation>
    <scope>NUCLEOTIDE SEQUENCE</scope>
    <source>
        <strain evidence="1">CBS7001</strain>
    </source>
</reference>